<keyword evidence="3" id="KW-1185">Reference proteome</keyword>
<organism evidence="2 3">
    <name type="scientific">Caulobacter phage CcrBL9</name>
    <dbReference type="NCBI Taxonomy" id="2283270"/>
    <lineage>
        <taxon>Viruses</taxon>
        <taxon>Duplodnaviria</taxon>
        <taxon>Heunggongvirae</taxon>
        <taxon>Uroviricota</taxon>
        <taxon>Caudoviricetes</taxon>
        <taxon>Jeanschmidtviridae</taxon>
        <taxon>Bertelyvirus</taxon>
        <taxon>Bertelyvirus BL9</taxon>
    </lineage>
</organism>
<reference evidence="2 3" key="2">
    <citation type="submission" date="2018-09" db="EMBL/GenBank/DDBJ databases">
        <title>Giant CbK-like Caulobacter bacteriophages have genetically divergent genomes.</title>
        <authorList>
            <person name="Wilson K."/>
            <person name="Ely B."/>
        </authorList>
    </citation>
    <scope>NUCLEOTIDE SEQUENCE [LARGE SCALE GENOMIC DNA]</scope>
</reference>
<sequence length="171" mass="19558">MPKKIHTVTFADGTTATRESENRTYSHVVVGKHDKRVDIDYARKRSRSDRSNYDYYTNMANATPGVPATYTSHSDDRPFTFTYTAAEIANGQEEIAGRDADTYCKDKLAERLDEIEKKAAEGYYDRWNALTWASRADLAAKQVNNWAKTFTEVTILPAEYREVTPRKKKEA</sequence>
<name>A0A385ECP4_9CAUD</name>
<reference evidence="3" key="1">
    <citation type="submission" date="2018-07" db="EMBL/GenBank/DDBJ databases">
        <title>Giant CbK-like Caulobacter bacteriophages have genetically divergent genomes.</title>
        <authorList>
            <person name="Wilson K.M."/>
            <person name="Ely B."/>
        </authorList>
    </citation>
    <scope>NUCLEOTIDE SEQUENCE [LARGE SCALE GENOMIC DNA]</scope>
</reference>
<evidence type="ECO:0000313" key="2">
    <source>
        <dbReference type="EMBL" id="AXQ69420.1"/>
    </source>
</evidence>
<feature type="region of interest" description="Disordered" evidence="1">
    <location>
        <begin position="1"/>
        <end position="23"/>
    </location>
</feature>
<dbReference type="Proteomes" id="UP000259421">
    <property type="component" value="Segment"/>
</dbReference>
<proteinExistence type="predicted"/>
<evidence type="ECO:0000313" key="3">
    <source>
        <dbReference type="Proteomes" id="UP000259421"/>
    </source>
</evidence>
<protein>
    <submittedName>
        <fullName evidence="2">Uncharacterized protein</fullName>
    </submittedName>
</protein>
<accession>A0A385ECP4</accession>
<gene>
    <name evidence="2" type="ORF">CcrBL9_gp396</name>
</gene>
<dbReference type="EMBL" id="MH588546">
    <property type="protein sequence ID" value="AXQ69420.1"/>
    <property type="molecule type" value="Genomic_DNA"/>
</dbReference>
<evidence type="ECO:0000256" key="1">
    <source>
        <dbReference type="SAM" id="MobiDB-lite"/>
    </source>
</evidence>